<dbReference type="GO" id="GO:0004497">
    <property type="term" value="F:monooxygenase activity"/>
    <property type="evidence" value="ECO:0007669"/>
    <property type="project" value="UniProtKB-KW"/>
</dbReference>
<dbReference type="PANTHER" id="PTHR24296">
    <property type="entry name" value="CYTOCHROME P450"/>
    <property type="match status" value="1"/>
</dbReference>
<keyword evidence="7" id="KW-0503">Monooxygenase</keyword>
<dbReference type="GO" id="GO:0020037">
    <property type="term" value="F:heme binding"/>
    <property type="evidence" value="ECO:0007669"/>
    <property type="project" value="InterPro"/>
</dbReference>
<keyword evidence="3" id="KW-0349">Heme</keyword>
<comment type="caution">
    <text evidence="8">The sequence shown here is derived from an EMBL/GenBank/DDBJ whole genome shotgun (WGS) entry which is preliminary data.</text>
</comment>
<dbReference type="GO" id="GO:0005506">
    <property type="term" value="F:iron ion binding"/>
    <property type="evidence" value="ECO:0007669"/>
    <property type="project" value="InterPro"/>
</dbReference>
<keyword evidence="4" id="KW-0479">Metal-binding</keyword>
<proteinExistence type="inferred from homology"/>
<dbReference type="Pfam" id="PF00067">
    <property type="entry name" value="p450"/>
    <property type="match status" value="1"/>
</dbReference>
<evidence type="ECO:0000313" key="9">
    <source>
        <dbReference type="Proteomes" id="UP000237347"/>
    </source>
</evidence>
<dbReference type="EMBL" id="PKMF04000640">
    <property type="protein sequence ID" value="KAK7823254.1"/>
    <property type="molecule type" value="Genomic_DNA"/>
</dbReference>
<dbReference type="GO" id="GO:0016705">
    <property type="term" value="F:oxidoreductase activity, acting on paired donors, with incorporation or reduction of molecular oxygen"/>
    <property type="evidence" value="ECO:0007669"/>
    <property type="project" value="InterPro"/>
</dbReference>
<evidence type="ECO:0000256" key="3">
    <source>
        <dbReference type="ARBA" id="ARBA00022617"/>
    </source>
</evidence>
<evidence type="ECO:0000256" key="2">
    <source>
        <dbReference type="ARBA" id="ARBA00010617"/>
    </source>
</evidence>
<gene>
    <name evidence="8" type="primary">CYP96A15_6</name>
    <name evidence="8" type="ORF">CFP56_035716</name>
</gene>
<evidence type="ECO:0000256" key="1">
    <source>
        <dbReference type="ARBA" id="ARBA00001971"/>
    </source>
</evidence>
<keyword evidence="6" id="KW-0408">Iron</keyword>
<dbReference type="InterPro" id="IPR001128">
    <property type="entry name" value="Cyt_P450"/>
</dbReference>
<evidence type="ECO:0000256" key="5">
    <source>
        <dbReference type="ARBA" id="ARBA00023002"/>
    </source>
</evidence>
<evidence type="ECO:0000313" key="8">
    <source>
        <dbReference type="EMBL" id="KAK7823254.1"/>
    </source>
</evidence>
<comment type="cofactor">
    <cofactor evidence="1">
        <name>heme</name>
        <dbReference type="ChEBI" id="CHEBI:30413"/>
    </cofactor>
</comment>
<keyword evidence="5" id="KW-0560">Oxidoreductase</keyword>
<dbReference type="Proteomes" id="UP000237347">
    <property type="component" value="Unassembled WGS sequence"/>
</dbReference>
<evidence type="ECO:0000256" key="6">
    <source>
        <dbReference type="ARBA" id="ARBA00023004"/>
    </source>
</evidence>
<dbReference type="SUPFAM" id="SSF48264">
    <property type="entry name" value="Cytochrome P450"/>
    <property type="match status" value="1"/>
</dbReference>
<evidence type="ECO:0000256" key="7">
    <source>
        <dbReference type="ARBA" id="ARBA00023033"/>
    </source>
</evidence>
<comment type="similarity">
    <text evidence="2">Belongs to the cytochrome P450 family.</text>
</comment>
<dbReference type="AlphaFoldDB" id="A0AAW0J940"/>
<evidence type="ECO:0000256" key="4">
    <source>
        <dbReference type="ARBA" id="ARBA00022723"/>
    </source>
</evidence>
<dbReference type="Gene3D" id="1.10.630.10">
    <property type="entry name" value="Cytochrome P450"/>
    <property type="match status" value="1"/>
</dbReference>
<name>A0AAW0J940_QUESU</name>
<sequence length="153" mass="17082">MQEEIVNMGVCSKSNKFLRDTAFNLIAAGSDTMGADDKKWECFGIQELDTLVYLHAALCEALRLYPVVAFDPRTAVKADILPSGRHISANTPIIISLYAMGRMEEIWGEDCMQYKPERWISEQGGLISVPSFKFTAFGGGPGVVWVMLWHSFK</sequence>
<organism evidence="8 9">
    <name type="scientific">Quercus suber</name>
    <name type="common">Cork oak</name>
    <dbReference type="NCBI Taxonomy" id="58331"/>
    <lineage>
        <taxon>Eukaryota</taxon>
        <taxon>Viridiplantae</taxon>
        <taxon>Streptophyta</taxon>
        <taxon>Embryophyta</taxon>
        <taxon>Tracheophyta</taxon>
        <taxon>Spermatophyta</taxon>
        <taxon>Magnoliopsida</taxon>
        <taxon>eudicotyledons</taxon>
        <taxon>Gunneridae</taxon>
        <taxon>Pentapetalae</taxon>
        <taxon>rosids</taxon>
        <taxon>fabids</taxon>
        <taxon>Fagales</taxon>
        <taxon>Fagaceae</taxon>
        <taxon>Quercus</taxon>
    </lineage>
</organism>
<protein>
    <submittedName>
        <fullName evidence="8">Alkane hydroxylase mah1</fullName>
    </submittedName>
</protein>
<dbReference type="InterPro" id="IPR036396">
    <property type="entry name" value="Cyt_P450_sf"/>
</dbReference>
<accession>A0AAW0J940</accession>
<reference evidence="8 9" key="1">
    <citation type="journal article" date="2018" name="Sci. Data">
        <title>The draft genome sequence of cork oak.</title>
        <authorList>
            <person name="Ramos A.M."/>
            <person name="Usie A."/>
            <person name="Barbosa P."/>
            <person name="Barros P.M."/>
            <person name="Capote T."/>
            <person name="Chaves I."/>
            <person name="Simoes F."/>
            <person name="Abreu I."/>
            <person name="Carrasquinho I."/>
            <person name="Faro C."/>
            <person name="Guimaraes J.B."/>
            <person name="Mendonca D."/>
            <person name="Nobrega F."/>
            <person name="Rodrigues L."/>
            <person name="Saibo N.J.M."/>
            <person name="Varela M.C."/>
            <person name="Egas C."/>
            <person name="Matos J."/>
            <person name="Miguel C.M."/>
            <person name="Oliveira M.M."/>
            <person name="Ricardo C.P."/>
            <person name="Goncalves S."/>
        </authorList>
    </citation>
    <scope>NUCLEOTIDE SEQUENCE [LARGE SCALE GENOMIC DNA]</scope>
    <source>
        <strain evidence="9">cv. HL8</strain>
    </source>
</reference>
<keyword evidence="9" id="KW-1185">Reference proteome</keyword>